<sequence>MSENFKKIVMVLASLAFLATMIFPLMGSLNKSPSSSEKSNATTNESEDKQLNAVVQGYEKVLAREPNNPTAKQGLQQVLEALVVTKIKQKDLNGAIPVMEKLVKVDPSNSKYKEILTNMKQEKSKLTNKILEPIPQATPELIPEPIPEPAIPTNP</sequence>
<accession>A0A401IMI2</accession>
<dbReference type="EMBL" id="BDQK01000016">
    <property type="protein sequence ID" value="GBF82462.1"/>
    <property type="molecule type" value="Genomic_DNA"/>
</dbReference>
<gene>
    <name evidence="2" type="ORF">AsFPU1_3891</name>
</gene>
<keyword evidence="3" id="KW-1185">Reference proteome</keyword>
<name>A0A401IMI2_APHSA</name>
<feature type="compositionally biased region" description="Low complexity" evidence="1">
    <location>
        <begin position="30"/>
        <end position="40"/>
    </location>
</feature>
<evidence type="ECO:0000256" key="1">
    <source>
        <dbReference type="SAM" id="MobiDB-lite"/>
    </source>
</evidence>
<feature type="region of interest" description="Disordered" evidence="1">
    <location>
        <begin position="133"/>
        <end position="155"/>
    </location>
</feature>
<feature type="compositionally biased region" description="Pro residues" evidence="1">
    <location>
        <begin position="142"/>
        <end position="155"/>
    </location>
</feature>
<organism evidence="2 3">
    <name type="scientific">Aphanothece sacrum FPU1</name>
    <dbReference type="NCBI Taxonomy" id="1920663"/>
    <lineage>
        <taxon>Bacteria</taxon>
        <taxon>Bacillati</taxon>
        <taxon>Cyanobacteriota</taxon>
        <taxon>Cyanophyceae</taxon>
        <taxon>Oscillatoriophycideae</taxon>
        <taxon>Chroococcales</taxon>
        <taxon>Aphanothecaceae</taxon>
        <taxon>Aphanothece</taxon>
    </lineage>
</organism>
<comment type="caution">
    <text evidence="2">The sequence shown here is derived from an EMBL/GenBank/DDBJ whole genome shotgun (WGS) entry which is preliminary data.</text>
</comment>
<evidence type="ECO:0000313" key="3">
    <source>
        <dbReference type="Proteomes" id="UP000287247"/>
    </source>
</evidence>
<dbReference type="RefSeq" id="WP_124973079.1">
    <property type="nucleotide sequence ID" value="NZ_BDQK01000016.1"/>
</dbReference>
<dbReference type="Gene3D" id="1.25.40.10">
    <property type="entry name" value="Tetratricopeptide repeat domain"/>
    <property type="match status" value="1"/>
</dbReference>
<evidence type="ECO:0000313" key="2">
    <source>
        <dbReference type="EMBL" id="GBF82462.1"/>
    </source>
</evidence>
<dbReference type="SUPFAM" id="SSF48452">
    <property type="entry name" value="TPR-like"/>
    <property type="match status" value="1"/>
</dbReference>
<dbReference type="Proteomes" id="UP000287247">
    <property type="component" value="Unassembled WGS sequence"/>
</dbReference>
<dbReference type="OrthoDB" id="427425at2"/>
<dbReference type="AlphaFoldDB" id="A0A401IMI2"/>
<protein>
    <submittedName>
        <fullName evidence="2">Type II and III secretion system protein</fullName>
    </submittedName>
</protein>
<dbReference type="InterPro" id="IPR011990">
    <property type="entry name" value="TPR-like_helical_dom_sf"/>
</dbReference>
<feature type="region of interest" description="Disordered" evidence="1">
    <location>
        <begin position="30"/>
        <end position="51"/>
    </location>
</feature>
<proteinExistence type="predicted"/>
<reference evidence="3" key="1">
    <citation type="submission" date="2017-05" db="EMBL/GenBank/DDBJ databases">
        <title>Physiological properties and genetic analysis related to exopolysaccharide production of fresh-water unicellular cyanobacterium Aphanothece sacrum, Suizenji Nori, that has been cultured as a food source in Japan.</title>
        <authorList>
            <person name="Kanesaki Y."/>
            <person name="Yoshikawa S."/>
            <person name="Ohki K."/>
        </authorList>
    </citation>
    <scope>NUCLEOTIDE SEQUENCE [LARGE SCALE GENOMIC DNA]</scope>
    <source>
        <strain evidence="3">FPU1</strain>
    </source>
</reference>